<dbReference type="GeneID" id="90993700"/>
<gene>
    <name evidence="1" type="ORF">SAMN02745784_01573</name>
</gene>
<dbReference type="AlphaFoldDB" id="A0A1M4VQM1"/>
<evidence type="ECO:0000313" key="2">
    <source>
        <dbReference type="Proteomes" id="UP000184114"/>
    </source>
</evidence>
<name>A0A1M4VQM1_9FIRM</name>
<organism evidence="1 2">
    <name type="scientific">Tissierella praeacuta DSM 18095</name>
    <dbReference type="NCBI Taxonomy" id="1123404"/>
    <lineage>
        <taxon>Bacteria</taxon>
        <taxon>Bacillati</taxon>
        <taxon>Bacillota</taxon>
        <taxon>Tissierellia</taxon>
        <taxon>Tissierellales</taxon>
        <taxon>Tissierellaceae</taxon>
        <taxon>Tissierella</taxon>
    </lineage>
</organism>
<proteinExistence type="predicted"/>
<keyword evidence="2" id="KW-1185">Reference proteome</keyword>
<dbReference type="Proteomes" id="UP000184114">
    <property type="component" value="Unassembled WGS sequence"/>
</dbReference>
<accession>A0A1M4VQM1</accession>
<dbReference type="NCBIfam" id="TIGR04223">
    <property type="entry name" value="quorum_AgrD"/>
    <property type="match status" value="1"/>
</dbReference>
<dbReference type="EMBL" id="FQTY01000005">
    <property type="protein sequence ID" value="SHE71165.1"/>
    <property type="molecule type" value="Genomic_DNA"/>
</dbReference>
<sequence length="43" mass="4811">MKKVLSKGMEKISKVAKKVAEESPNTISAFLYYEPKAPKALKK</sequence>
<dbReference type="RefSeq" id="WP_159429176.1">
    <property type="nucleotide sequence ID" value="NZ_FQTY01000005.1"/>
</dbReference>
<dbReference type="InterPro" id="IPR009229">
    <property type="entry name" value="AgrD"/>
</dbReference>
<reference evidence="2" key="1">
    <citation type="submission" date="2016-11" db="EMBL/GenBank/DDBJ databases">
        <authorList>
            <person name="Varghese N."/>
            <person name="Submissions S."/>
        </authorList>
    </citation>
    <scope>NUCLEOTIDE SEQUENCE [LARGE SCALE GENOMIC DNA]</scope>
    <source>
        <strain evidence="2">DSM 18095</strain>
    </source>
</reference>
<protein>
    <submittedName>
        <fullName evidence="1">Cyclic lactone autoinducer peptide</fullName>
    </submittedName>
</protein>
<evidence type="ECO:0000313" key="1">
    <source>
        <dbReference type="EMBL" id="SHE71165.1"/>
    </source>
</evidence>